<reference evidence="1 2" key="1">
    <citation type="submission" date="2021-06" db="EMBL/GenBank/DDBJ databases">
        <authorList>
            <person name="Palmer J.M."/>
        </authorList>
    </citation>
    <scope>NUCLEOTIDE SEQUENCE [LARGE SCALE GENOMIC DNA]</scope>
    <source>
        <strain evidence="1 2">MEX-2019</strain>
        <tissue evidence="1">Muscle</tissue>
    </source>
</reference>
<evidence type="ECO:0000313" key="2">
    <source>
        <dbReference type="Proteomes" id="UP001311232"/>
    </source>
</evidence>
<dbReference type="EMBL" id="JAHHUM010000399">
    <property type="protein sequence ID" value="KAK5620064.1"/>
    <property type="molecule type" value="Genomic_DNA"/>
</dbReference>
<accession>A0AAV9SGX4</accession>
<organism evidence="1 2">
    <name type="scientific">Crenichthys baileyi</name>
    <name type="common">White River springfish</name>
    <dbReference type="NCBI Taxonomy" id="28760"/>
    <lineage>
        <taxon>Eukaryota</taxon>
        <taxon>Metazoa</taxon>
        <taxon>Chordata</taxon>
        <taxon>Craniata</taxon>
        <taxon>Vertebrata</taxon>
        <taxon>Euteleostomi</taxon>
        <taxon>Actinopterygii</taxon>
        <taxon>Neopterygii</taxon>
        <taxon>Teleostei</taxon>
        <taxon>Neoteleostei</taxon>
        <taxon>Acanthomorphata</taxon>
        <taxon>Ovalentaria</taxon>
        <taxon>Atherinomorphae</taxon>
        <taxon>Cyprinodontiformes</taxon>
        <taxon>Goodeidae</taxon>
        <taxon>Crenichthys</taxon>
    </lineage>
</organism>
<dbReference type="AlphaFoldDB" id="A0AAV9SGX4"/>
<sequence length="255" mass="28330">MELRISGKELSAAAFRDLHHPQSARFQRLYLKHTESGAGNTEQKLNLKSSTVTCLLSLSLSVPVYRRINEISAALIFCEPSSSFQCSAAFQRECFSKTSPGALSPFDGPPGEQRLSSNAAQINRQLFHSATCQDAPAFNADAGRRDRLQRLMQNDLKAQKSGRTHGGCRAHAAICDPLAYSQQLPYGPRSSAWCPCVAVLLLLFIYRSKQMRRARGEARRTFSEMIWLQGDVQLRAGPARGQRDTETRPSVGQTW</sequence>
<comment type="caution">
    <text evidence="1">The sequence shown here is derived from an EMBL/GenBank/DDBJ whole genome shotgun (WGS) entry which is preliminary data.</text>
</comment>
<dbReference type="Proteomes" id="UP001311232">
    <property type="component" value="Unassembled WGS sequence"/>
</dbReference>
<evidence type="ECO:0008006" key="3">
    <source>
        <dbReference type="Google" id="ProtNLM"/>
    </source>
</evidence>
<name>A0AAV9SGX4_9TELE</name>
<proteinExistence type="predicted"/>
<evidence type="ECO:0000313" key="1">
    <source>
        <dbReference type="EMBL" id="KAK5620064.1"/>
    </source>
</evidence>
<keyword evidence="2" id="KW-1185">Reference proteome</keyword>
<gene>
    <name evidence="1" type="ORF">CRENBAI_002533</name>
</gene>
<protein>
    <recommendedName>
        <fullName evidence="3">Transmembrane protein</fullName>
    </recommendedName>
</protein>